<evidence type="ECO:0000313" key="2">
    <source>
        <dbReference type="EMBL" id="SDW36492.1"/>
    </source>
</evidence>
<name>A0A1H2SY09_9RHOB</name>
<keyword evidence="3" id="KW-1185">Reference proteome</keyword>
<gene>
    <name evidence="2" type="ORF">SAMN05444276_101777</name>
</gene>
<dbReference type="STRING" id="1545044.SAMN05444276_101777"/>
<evidence type="ECO:0000256" key="1">
    <source>
        <dbReference type="SAM" id="MobiDB-lite"/>
    </source>
</evidence>
<feature type="region of interest" description="Disordered" evidence="1">
    <location>
        <begin position="91"/>
        <end position="114"/>
    </location>
</feature>
<sequence>MPLLTRLLLICVLVVTSLGLGAARGQLRLGGEVVLCAGGAVLVVQTGPDGAPVRHSSVCPDMAPLFLAGFAAPPPALPQRVARVERPVAAPGPAAVARSMPGPQARGPPVAARA</sequence>
<dbReference type="Proteomes" id="UP000182944">
    <property type="component" value="Unassembled WGS sequence"/>
</dbReference>
<accession>A0A1H2SY09</accession>
<reference evidence="3" key="1">
    <citation type="submission" date="2016-10" db="EMBL/GenBank/DDBJ databases">
        <authorList>
            <person name="Varghese N."/>
            <person name="Submissions S."/>
        </authorList>
    </citation>
    <scope>NUCLEOTIDE SEQUENCE [LARGE SCALE GENOMIC DNA]</scope>
    <source>
        <strain evidence="3">DSM 29303</strain>
    </source>
</reference>
<evidence type="ECO:0008006" key="4">
    <source>
        <dbReference type="Google" id="ProtNLM"/>
    </source>
</evidence>
<dbReference type="AlphaFoldDB" id="A0A1H2SY09"/>
<evidence type="ECO:0000313" key="3">
    <source>
        <dbReference type="Proteomes" id="UP000182944"/>
    </source>
</evidence>
<protein>
    <recommendedName>
        <fullName evidence="4">DUF2946 domain-containing protein</fullName>
    </recommendedName>
</protein>
<organism evidence="2 3">
    <name type="scientific">Paracoccus sanguinis</name>
    <dbReference type="NCBI Taxonomy" id="1545044"/>
    <lineage>
        <taxon>Bacteria</taxon>
        <taxon>Pseudomonadati</taxon>
        <taxon>Pseudomonadota</taxon>
        <taxon>Alphaproteobacteria</taxon>
        <taxon>Rhodobacterales</taxon>
        <taxon>Paracoccaceae</taxon>
        <taxon>Paracoccus</taxon>
    </lineage>
</organism>
<dbReference type="EMBL" id="FNNA01000001">
    <property type="protein sequence ID" value="SDW36492.1"/>
    <property type="molecule type" value="Genomic_DNA"/>
</dbReference>
<proteinExistence type="predicted"/>